<dbReference type="SMART" id="SM00304">
    <property type="entry name" value="HAMP"/>
    <property type="match status" value="1"/>
</dbReference>
<evidence type="ECO:0000256" key="8">
    <source>
        <dbReference type="ARBA" id="ARBA00022777"/>
    </source>
</evidence>
<dbReference type="InterPro" id="IPR033479">
    <property type="entry name" value="dCache_1"/>
</dbReference>
<evidence type="ECO:0000256" key="2">
    <source>
        <dbReference type="ARBA" id="ARBA00004651"/>
    </source>
</evidence>
<dbReference type="AlphaFoldDB" id="A7VQW8"/>
<dbReference type="Proteomes" id="UP000003490">
    <property type="component" value="Unassembled WGS sequence"/>
</dbReference>
<dbReference type="GO" id="GO:0000155">
    <property type="term" value="F:phosphorelay sensor kinase activity"/>
    <property type="evidence" value="ECO:0007669"/>
    <property type="project" value="InterPro"/>
</dbReference>
<comment type="catalytic activity">
    <reaction evidence="1">
        <text>ATP + protein L-histidine = ADP + protein N-phospho-L-histidine.</text>
        <dbReference type="EC" id="2.7.13.3"/>
    </reaction>
</comment>
<dbReference type="PROSITE" id="PS50109">
    <property type="entry name" value="HIS_KIN"/>
    <property type="match status" value="1"/>
</dbReference>
<dbReference type="EMBL" id="ABCB02000016">
    <property type="protein sequence ID" value="EDO62090.1"/>
    <property type="molecule type" value="Genomic_DNA"/>
</dbReference>
<dbReference type="InterPro" id="IPR003594">
    <property type="entry name" value="HATPase_dom"/>
</dbReference>
<dbReference type="SUPFAM" id="SSF55874">
    <property type="entry name" value="ATPase domain of HSP90 chaperone/DNA topoisomerase II/histidine kinase"/>
    <property type="match status" value="1"/>
</dbReference>
<reference evidence="16 18" key="3">
    <citation type="submission" date="2017-07" db="EMBL/GenBank/DDBJ databases">
        <title>Prevalence of linear plasmids in Cutibacterium (Propionibacterium) acnes isolates obtained from prostatic tissue.</title>
        <authorList>
            <person name="Davidsson S."/>
            <person name="Carlsson J."/>
            <person name="Molling P."/>
            <person name="Andren O."/>
            <person name="Andersson S.-O."/>
            <person name="Brzuszkiewicz E."/>
            <person name="Poehlein A."/>
            <person name="Al-Zeer M."/>
            <person name="Brinkmann V."/>
            <person name="Scavenius C."/>
            <person name="Nazipi S."/>
            <person name="Soderquist B."/>
            <person name="Bruggemann H."/>
        </authorList>
    </citation>
    <scope>NUCLEOTIDE SEQUENCE [LARGE SCALE GENOMIC DNA]</scope>
    <source>
        <strain evidence="16 18">DSM 753</strain>
    </source>
</reference>
<keyword evidence="8 15" id="KW-0418">Kinase</keyword>
<comment type="caution">
    <text evidence="15">The sequence shown here is derived from an EMBL/GenBank/DDBJ whole genome shotgun (WGS) entry which is preliminary data.</text>
</comment>
<dbReference type="InterPro" id="IPR004358">
    <property type="entry name" value="Sig_transdc_His_kin-like_C"/>
</dbReference>
<protein>
    <recommendedName>
        <fullName evidence="3">histidine kinase</fullName>
        <ecNumber evidence="3">2.7.13.3</ecNumber>
    </recommendedName>
</protein>
<dbReference type="OrthoDB" id="138378at2"/>
<dbReference type="HOGENOM" id="CLU_020473_6_0_9"/>
<evidence type="ECO:0000256" key="9">
    <source>
        <dbReference type="ARBA" id="ARBA00022989"/>
    </source>
</evidence>
<dbReference type="PANTHER" id="PTHR34220:SF7">
    <property type="entry name" value="SENSOR HISTIDINE KINASE YPDA"/>
    <property type="match status" value="1"/>
</dbReference>
<feature type="domain" description="Histidine kinase" evidence="13">
    <location>
        <begin position="481"/>
        <end position="586"/>
    </location>
</feature>
<evidence type="ECO:0000256" key="6">
    <source>
        <dbReference type="ARBA" id="ARBA00022679"/>
    </source>
</evidence>
<evidence type="ECO:0000256" key="4">
    <source>
        <dbReference type="ARBA" id="ARBA00022475"/>
    </source>
</evidence>
<sequence length="591" mass="67895">MLKKLKLCYEKQPIYIKINLLHSIIVCGIVVFLVIVISQVCSDILIRQKIENSVKDLFAISEKLDMQFAEYEKDSLTIILNQEYQDMLLAEEDQDETADIMRSIKFAMTLSEFYSSYTTIKKIRFYDTINWRVYDSYPERTEQSETPSWETITAFTDTKSSSEWTGFSVSAKEASSISLLRRVNNYNGKFVGVMELVIDEAQINRMYRNFESEDMEFFLVDAGGRIVSSSDKARLGENLGDKNYYEFITTHTNEGQIFKIGEMPYLVISKEYEKMGCRLVGMIPKQNIVGEVDQLVWIIILIGLAGILVASLLVKWTAKQTTRPLERVISVINSVSHGDYSARVGLHTRDEFGELGSQLDEMIDNTVRLMELIRYQSEQKRSYELENLQMQINPHFLYNSLETVCGIIDAGEDKLAIRMINYISRFYRGVLSGGDTLVTIDQEVQITLRYLEIVKIRYRNSFEFDYNFPKEMIQAKTPKLILQPIVENSIMHGFLGKKSHGSLRIRGLQKKDKMVITITDNGCGIPSEELRRIMAGERRKSYHGGGFGLRNIDERIKLAFGESYGLRVRSKYGIGTQVSIFLPLDERGELP</sequence>
<dbReference type="Pfam" id="PF02743">
    <property type="entry name" value="dCache_1"/>
    <property type="match status" value="1"/>
</dbReference>
<dbReference type="Proteomes" id="UP000220611">
    <property type="component" value="Unassembled WGS sequence"/>
</dbReference>
<dbReference type="PRINTS" id="PR00344">
    <property type="entry name" value="BCTRLSENSOR"/>
</dbReference>
<keyword evidence="6" id="KW-0808">Transferase</keyword>
<evidence type="ECO:0000256" key="1">
    <source>
        <dbReference type="ARBA" id="ARBA00000085"/>
    </source>
</evidence>
<keyword evidence="18" id="KW-1185">Reference proteome</keyword>
<evidence type="ECO:0000313" key="15">
    <source>
        <dbReference type="EMBL" id="EDO62090.1"/>
    </source>
</evidence>
<evidence type="ECO:0000313" key="17">
    <source>
        <dbReference type="Proteomes" id="UP000003490"/>
    </source>
</evidence>
<feature type="domain" description="HAMP" evidence="14">
    <location>
        <begin position="319"/>
        <end position="371"/>
    </location>
</feature>
<dbReference type="SMART" id="SM00387">
    <property type="entry name" value="HATPase_c"/>
    <property type="match status" value="1"/>
</dbReference>
<dbReference type="InterPro" id="IPR050640">
    <property type="entry name" value="Bact_2-comp_sensor_kinase"/>
</dbReference>
<keyword evidence="9 12" id="KW-1133">Transmembrane helix</keyword>
<comment type="subcellular location">
    <subcellularLocation>
        <location evidence="2">Cell membrane</location>
        <topology evidence="2">Multi-pass membrane protein</topology>
    </subcellularLocation>
</comment>
<evidence type="ECO:0000259" key="14">
    <source>
        <dbReference type="PROSITE" id="PS50885"/>
    </source>
</evidence>
<dbReference type="CDD" id="cd06225">
    <property type="entry name" value="HAMP"/>
    <property type="match status" value="1"/>
</dbReference>
<dbReference type="PROSITE" id="PS50885">
    <property type="entry name" value="HAMP"/>
    <property type="match status" value="1"/>
</dbReference>
<keyword evidence="7 12" id="KW-0812">Transmembrane</keyword>
<dbReference type="InterPro" id="IPR005467">
    <property type="entry name" value="His_kinase_dom"/>
</dbReference>
<reference evidence="15 17" key="1">
    <citation type="submission" date="2007-08" db="EMBL/GenBank/DDBJ databases">
        <title>Draft genome sequence of Clostridium leptum (DSM 753).</title>
        <authorList>
            <person name="Sudarsanam P."/>
            <person name="Ley R."/>
            <person name="Guruge J."/>
            <person name="Turnbaugh P.J."/>
            <person name="Mahowald M."/>
            <person name="Liep D."/>
            <person name="Gordon J."/>
        </authorList>
    </citation>
    <scope>NUCLEOTIDE SEQUENCE [LARGE SCALE GENOMIC DNA]</scope>
    <source>
        <strain evidence="15 17">DSM 753</strain>
    </source>
</reference>
<dbReference type="InterPro" id="IPR010559">
    <property type="entry name" value="Sig_transdc_His_kin_internal"/>
</dbReference>
<dbReference type="SUPFAM" id="SSF158472">
    <property type="entry name" value="HAMP domain-like"/>
    <property type="match status" value="1"/>
</dbReference>
<dbReference type="InterPro" id="IPR003660">
    <property type="entry name" value="HAMP_dom"/>
</dbReference>
<feature type="transmembrane region" description="Helical" evidence="12">
    <location>
        <begin position="20"/>
        <end position="40"/>
    </location>
</feature>
<dbReference type="PANTHER" id="PTHR34220">
    <property type="entry name" value="SENSOR HISTIDINE KINASE YPDA"/>
    <property type="match status" value="1"/>
</dbReference>
<dbReference type="GO" id="GO:0005886">
    <property type="term" value="C:plasma membrane"/>
    <property type="evidence" value="ECO:0007669"/>
    <property type="project" value="UniProtKB-SubCell"/>
</dbReference>
<dbReference type="Pfam" id="PF02518">
    <property type="entry name" value="HATPase_c"/>
    <property type="match status" value="1"/>
</dbReference>
<dbReference type="Pfam" id="PF00672">
    <property type="entry name" value="HAMP"/>
    <property type="match status" value="1"/>
</dbReference>
<reference evidence="15 17" key="2">
    <citation type="submission" date="2007-08" db="EMBL/GenBank/DDBJ databases">
        <authorList>
            <person name="Fulton L."/>
            <person name="Clifton S."/>
            <person name="Fulton B."/>
            <person name="Xu J."/>
            <person name="Minx P."/>
            <person name="Pepin K.H."/>
            <person name="Johnson M."/>
            <person name="Thiruvilangam P."/>
            <person name="Bhonagiri V."/>
            <person name="Nash W.E."/>
            <person name="Wang C."/>
            <person name="Mardis E.R."/>
            <person name="Wilson R.K."/>
        </authorList>
    </citation>
    <scope>NUCLEOTIDE SEQUENCE [LARGE SCALE GENOMIC DNA]</scope>
    <source>
        <strain evidence="15 17">DSM 753</strain>
    </source>
</reference>
<proteinExistence type="predicted"/>
<accession>A7VQW8</accession>
<dbReference type="Gene3D" id="3.30.450.20">
    <property type="entry name" value="PAS domain"/>
    <property type="match status" value="1"/>
</dbReference>
<evidence type="ECO:0000256" key="7">
    <source>
        <dbReference type="ARBA" id="ARBA00022692"/>
    </source>
</evidence>
<dbReference type="InterPro" id="IPR036890">
    <property type="entry name" value="HATPase_C_sf"/>
</dbReference>
<evidence type="ECO:0000313" key="18">
    <source>
        <dbReference type="Proteomes" id="UP000220611"/>
    </source>
</evidence>
<evidence type="ECO:0000259" key="13">
    <source>
        <dbReference type="PROSITE" id="PS50109"/>
    </source>
</evidence>
<keyword evidence="5" id="KW-0597">Phosphoprotein</keyword>
<name>A7VQW8_9FIRM</name>
<keyword evidence="10" id="KW-0902">Two-component regulatory system</keyword>
<evidence type="ECO:0000256" key="10">
    <source>
        <dbReference type="ARBA" id="ARBA00023012"/>
    </source>
</evidence>
<gene>
    <name evidence="16" type="ORF">CH238_06420</name>
    <name evidence="15" type="ORF">CLOLEP_00950</name>
</gene>
<feature type="transmembrane region" description="Helical" evidence="12">
    <location>
        <begin position="295"/>
        <end position="314"/>
    </location>
</feature>
<organism evidence="15 17">
    <name type="scientific">[Clostridium] leptum DSM 753</name>
    <dbReference type="NCBI Taxonomy" id="428125"/>
    <lineage>
        <taxon>Bacteria</taxon>
        <taxon>Bacillati</taxon>
        <taxon>Bacillota</taxon>
        <taxon>Clostridia</taxon>
        <taxon>Eubacteriales</taxon>
        <taxon>Oscillospiraceae</taxon>
        <taxon>Oscillospiraceae incertae sedis</taxon>
    </lineage>
</organism>
<dbReference type="EC" id="2.7.13.3" evidence="3"/>
<evidence type="ECO:0000313" key="16">
    <source>
        <dbReference type="EMBL" id="PEQ25068.1"/>
    </source>
</evidence>
<dbReference type="Gene3D" id="3.30.565.10">
    <property type="entry name" value="Histidine kinase-like ATPase, C-terminal domain"/>
    <property type="match status" value="1"/>
</dbReference>
<keyword evidence="11 12" id="KW-0472">Membrane</keyword>
<evidence type="ECO:0000256" key="5">
    <source>
        <dbReference type="ARBA" id="ARBA00022553"/>
    </source>
</evidence>
<evidence type="ECO:0000256" key="12">
    <source>
        <dbReference type="SAM" id="Phobius"/>
    </source>
</evidence>
<dbReference type="EMBL" id="NOXF01000003">
    <property type="protein sequence ID" value="PEQ25068.1"/>
    <property type="molecule type" value="Genomic_DNA"/>
</dbReference>
<keyword evidence="4" id="KW-1003">Cell membrane</keyword>
<dbReference type="Gene3D" id="1.10.8.500">
    <property type="entry name" value="HAMP domain in histidine kinase"/>
    <property type="match status" value="1"/>
</dbReference>
<evidence type="ECO:0000256" key="3">
    <source>
        <dbReference type="ARBA" id="ARBA00012438"/>
    </source>
</evidence>
<dbReference type="Pfam" id="PF06580">
    <property type="entry name" value="His_kinase"/>
    <property type="match status" value="1"/>
</dbReference>
<evidence type="ECO:0000256" key="11">
    <source>
        <dbReference type="ARBA" id="ARBA00023136"/>
    </source>
</evidence>
<dbReference type="eggNOG" id="COG2972">
    <property type="taxonomic scope" value="Bacteria"/>
</dbReference>